<reference evidence="3 4" key="1">
    <citation type="submission" date="2017-11" db="EMBL/GenBank/DDBJ databases">
        <authorList>
            <person name="Han C.G."/>
        </authorList>
    </citation>
    <scope>NUCLEOTIDE SEQUENCE [LARGE SCALE GENOMIC DNA]</scope>
    <source>
        <strain evidence="3 4">A8</strain>
    </source>
</reference>
<dbReference type="Pfam" id="PF00156">
    <property type="entry name" value="Pribosyltran"/>
    <property type="match status" value="1"/>
</dbReference>
<name>A0A2N4Z3W9_KLEVA</name>
<evidence type="ECO:0000313" key="4">
    <source>
        <dbReference type="Proteomes" id="UP000234412"/>
    </source>
</evidence>
<dbReference type="Gene3D" id="3.40.50.2020">
    <property type="match status" value="1"/>
</dbReference>
<proteinExistence type="inferred from homology"/>
<dbReference type="InterPro" id="IPR051910">
    <property type="entry name" value="ComF/GntX_DNA_util-trans"/>
</dbReference>
<dbReference type="CDD" id="cd06223">
    <property type="entry name" value="PRTases_typeI"/>
    <property type="match status" value="1"/>
</dbReference>
<feature type="domain" description="Phosphoribosyltransferase" evidence="2">
    <location>
        <begin position="22"/>
        <end position="80"/>
    </location>
</feature>
<feature type="non-terminal residue" evidence="3">
    <location>
        <position position="1"/>
    </location>
</feature>
<protein>
    <recommendedName>
        <fullName evidence="2">Phosphoribosyltransferase domain-containing protein</fullName>
    </recommendedName>
</protein>
<accession>A0A2N4Z3W9</accession>
<evidence type="ECO:0000313" key="3">
    <source>
        <dbReference type="EMBL" id="PLM95700.1"/>
    </source>
</evidence>
<dbReference type="EMBL" id="PIDP01000241">
    <property type="protein sequence ID" value="PLM95700.1"/>
    <property type="molecule type" value="Genomic_DNA"/>
</dbReference>
<dbReference type="PANTHER" id="PTHR47505">
    <property type="entry name" value="DNA UTILIZATION PROTEIN YHGH"/>
    <property type="match status" value="1"/>
</dbReference>
<organism evidence="3 4">
    <name type="scientific">Klebsiella variicola</name>
    <dbReference type="NCBI Taxonomy" id="244366"/>
    <lineage>
        <taxon>Bacteria</taxon>
        <taxon>Pseudomonadati</taxon>
        <taxon>Pseudomonadota</taxon>
        <taxon>Gammaproteobacteria</taxon>
        <taxon>Enterobacterales</taxon>
        <taxon>Enterobacteriaceae</taxon>
        <taxon>Klebsiella/Raoultella group</taxon>
        <taxon>Klebsiella</taxon>
        <taxon>Klebsiella pneumoniae complex</taxon>
    </lineage>
</organism>
<gene>
    <name evidence="3" type="ORF">CWN47_09740</name>
</gene>
<dbReference type="AlphaFoldDB" id="A0A2N4Z3W9"/>
<evidence type="ECO:0000259" key="2">
    <source>
        <dbReference type="Pfam" id="PF00156"/>
    </source>
</evidence>
<comment type="similarity">
    <text evidence="1">Belongs to the ComF/GntX family.</text>
</comment>
<dbReference type="InterPro" id="IPR029057">
    <property type="entry name" value="PRTase-like"/>
</dbReference>
<comment type="caution">
    <text evidence="3">The sequence shown here is derived from an EMBL/GenBank/DDBJ whole genome shotgun (WGS) entry which is preliminary data.</text>
</comment>
<reference evidence="3 4" key="2">
    <citation type="submission" date="2018-01" db="EMBL/GenBank/DDBJ databases">
        <title>Genomic study of Klebsiella pneumoniae.</title>
        <authorList>
            <person name="Yang Y."/>
            <person name="Bicalho R."/>
        </authorList>
    </citation>
    <scope>NUCLEOTIDE SEQUENCE [LARGE SCALE GENOMIC DNA]</scope>
    <source>
        <strain evidence="3 4">A8</strain>
    </source>
</reference>
<evidence type="ECO:0000256" key="1">
    <source>
        <dbReference type="ARBA" id="ARBA00008007"/>
    </source>
</evidence>
<dbReference type="InterPro" id="IPR000836">
    <property type="entry name" value="PRTase_dom"/>
</dbReference>
<dbReference type="PANTHER" id="PTHR47505:SF1">
    <property type="entry name" value="DNA UTILIZATION PROTEIN YHGH"/>
    <property type="match status" value="1"/>
</dbReference>
<sequence>GCVWHREGLTRQRAGAVQHSLNARQRRQNLKNAFQLEFAVEGLHIAIVDDVVTTGSTVAEISRLLLRNGAATVQVWCLCRTL</sequence>
<dbReference type="Proteomes" id="UP000234412">
    <property type="component" value="Unassembled WGS sequence"/>
</dbReference>
<dbReference type="SUPFAM" id="SSF53271">
    <property type="entry name" value="PRTase-like"/>
    <property type="match status" value="1"/>
</dbReference>